<dbReference type="Gene3D" id="1.10.510.10">
    <property type="entry name" value="Transferase(Phosphotransferase) domain 1"/>
    <property type="match status" value="1"/>
</dbReference>
<dbReference type="SUPFAM" id="SSF56112">
    <property type="entry name" value="Protein kinase-like (PK-like)"/>
    <property type="match status" value="1"/>
</dbReference>
<proteinExistence type="predicted"/>
<dbReference type="InterPro" id="IPR011009">
    <property type="entry name" value="Kinase-like_dom_sf"/>
</dbReference>
<dbReference type="SMART" id="SM00220">
    <property type="entry name" value="S_TKc"/>
    <property type="match status" value="1"/>
</dbReference>
<name>A0A9P8ELQ3_AURME</name>
<dbReference type="Pfam" id="PF00069">
    <property type="entry name" value="Pkinase"/>
    <property type="match status" value="1"/>
</dbReference>
<feature type="domain" description="Protein kinase" evidence="1">
    <location>
        <begin position="180"/>
        <end position="493"/>
    </location>
</feature>
<reference evidence="2" key="1">
    <citation type="journal article" date="2021" name="J Fungi (Basel)">
        <title>Virulence traits and population genomics of the black yeast Aureobasidium melanogenum.</title>
        <authorList>
            <person name="Cernosa A."/>
            <person name="Sun X."/>
            <person name="Gostincar C."/>
            <person name="Fang C."/>
            <person name="Gunde-Cimerman N."/>
            <person name="Song Z."/>
        </authorList>
    </citation>
    <scope>NUCLEOTIDE SEQUENCE</scope>
    <source>
        <strain evidence="2">EXF-9911</strain>
    </source>
</reference>
<evidence type="ECO:0000259" key="1">
    <source>
        <dbReference type="PROSITE" id="PS50011"/>
    </source>
</evidence>
<protein>
    <recommendedName>
        <fullName evidence="1">Protein kinase domain-containing protein</fullName>
    </recommendedName>
</protein>
<reference evidence="2" key="2">
    <citation type="submission" date="2021-08" db="EMBL/GenBank/DDBJ databases">
        <authorList>
            <person name="Gostincar C."/>
            <person name="Sun X."/>
            <person name="Song Z."/>
            <person name="Gunde-Cimerman N."/>
        </authorList>
    </citation>
    <scope>NUCLEOTIDE SEQUENCE</scope>
    <source>
        <strain evidence="2">EXF-9911</strain>
    </source>
</reference>
<dbReference type="EMBL" id="JAHFXF010000203">
    <property type="protein sequence ID" value="KAG9693174.1"/>
    <property type="molecule type" value="Genomic_DNA"/>
</dbReference>
<dbReference type="PANTHER" id="PTHR24359">
    <property type="entry name" value="SERINE/THREONINE-PROTEIN KINASE SBK1"/>
    <property type="match status" value="1"/>
</dbReference>
<feature type="non-terminal residue" evidence="2">
    <location>
        <position position="1"/>
    </location>
</feature>
<dbReference type="PROSITE" id="PS50011">
    <property type="entry name" value="PROTEIN_KINASE_DOM"/>
    <property type="match status" value="1"/>
</dbReference>
<organism evidence="2 3">
    <name type="scientific">Aureobasidium melanogenum</name>
    <name type="common">Aureobasidium pullulans var. melanogenum</name>
    <dbReference type="NCBI Taxonomy" id="46634"/>
    <lineage>
        <taxon>Eukaryota</taxon>
        <taxon>Fungi</taxon>
        <taxon>Dikarya</taxon>
        <taxon>Ascomycota</taxon>
        <taxon>Pezizomycotina</taxon>
        <taxon>Dothideomycetes</taxon>
        <taxon>Dothideomycetidae</taxon>
        <taxon>Dothideales</taxon>
        <taxon>Saccotheciaceae</taxon>
        <taxon>Aureobasidium</taxon>
    </lineage>
</organism>
<dbReference type="Proteomes" id="UP000779574">
    <property type="component" value="Unassembled WGS sequence"/>
</dbReference>
<dbReference type="GO" id="GO:0004674">
    <property type="term" value="F:protein serine/threonine kinase activity"/>
    <property type="evidence" value="ECO:0007669"/>
    <property type="project" value="TreeGrafter"/>
</dbReference>
<dbReference type="PANTHER" id="PTHR24359:SF1">
    <property type="entry name" value="INHIBITOR OF NUCLEAR FACTOR KAPPA-B KINASE EPSILON SUBUNIT HOMOLOG 1-RELATED"/>
    <property type="match status" value="1"/>
</dbReference>
<dbReference type="AlphaFoldDB" id="A0A9P8ELQ3"/>
<gene>
    <name evidence="2" type="ORF">KCU76_g6176</name>
</gene>
<comment type="caution">
    <text evidence="2">The sequence shown here is derived from an EMBL/GenBank/DDBJ whole genome shotgun (WGS) entry which is preliminary data.</text>
</comment>
<sequence length="580" mass="66823">MQTSANGTLKTTFRLMLENEWRFKPRCNLQGHSACGCLKPFIKTGLLVSWMRDVKLSKSNGELLFEEINPIKTPLHSSASTILNDSILVFSLLIKEKHGRLIHIFHRAGFDDVKLRDTKHSMLDDKDLRHAYTKHSMGYPSTFEKLVEDLESSKWEFFPHFLGPKLENKEFGNKLYIPFCRQEAVTQLGATAVVYVAIIQEYFVADEVRAYLGPLIDGESYGPCYRLAINRISDTRWNEYIQERRAFKGIRDKKGILRCLGSYNFVDNQGKTHYNILLEFADLNLHEFFMDFDPPQLAEEVNSQWAELCEIASAIETLHNFEYDGARWLGWHGDIKPRNLLRVGKEWKLADYGFTVFEAESLDYSPRTLLKECTQTWGAPETVHQGATVLQTVDTWSYGCVLSIIATWMVKGVKGVIEYQEYRSQDRPSDAFHNDGDVLPQIRIWHDHLKQIIRQSDHITGPILDVVDKHLLLRDPQARFKSAELKAILSNILAGARRPYQSPVDMGLIKALRDVQGHPMELMATYKIGRDSTTRQTVFPGTHRPKVNKSTITEIARKPQYMVLQLWGEQRDESNHRPTY</sequence>
<dbReference type="InterPro" id="IPR000719">
    <property type="entry name" value="Prot_kinase_dom"/>
</dbReference>
<evidence type="ECO:0000313" key="2">
    <source>
        <dbReference type="EMBL" id="KAG9693174.1"/>
    </source>
</evidence>
<evidence type="ECO:0000313" key="3">
    <source>
        <dbReference type="Proteomes" id="UP000779574"/>
    </source>
</evidence>
<dbReference type="GO" id="GO:0005524">
    <property type="term" value="F:ATP binding"/>
    <property type="evidence" value="ECO:0007669"/>
    <property type="project" value="InterPro"/>
</dbReference>
<dbReference type="OrthoDB" id="9992527at2759"/>
<accession>A0A9P8ELQ3</accession>